<dbReference type="InterPro" id="IPR039426">
    <property type="entry name" value="TonB-dep_rcpt-like"/>
</dbReference>
<sequence length="978" mass="108069">MSGMKSRKNNTMHRTSLWLAMGLALTAPIALPAFAQNTAGALAGHAAAGSTVTVTNPATGFSRTVTVDADGNYRIASLPVGSYTVQVAQNGQPVGSPVTVTVSLGNTTTKDLAGAPSELQTVEVQGTSISPIDVTSTESATNITADQIERLPLQRDALSVAQLAPGVVRGEFGGVSFGGSSVAENAVYINGLNVTDFYNRVGNSAVPDAFYQEFQVKTGGYSVEFGRTTGGVINAVTKSGTNEFKYGAELVWEPDWLQFTQKDRPGYVAQFDDHDSAKLNLYASGPLIKDKLFFFGMYEARDVEPRSSDSEYATFFDGRSNSGFWGTKIDWRITDHHILELLAFSDSDKQTRDEYGIDPAGDLNGTRTYQNTTFTENGGDNWAAAYNGYFTDTFSMRAMYGENQRSTDIHSLTDDTCTLVQDRRVGSSFIGCTSNTAVIAREDDREQYRVDFEWQLGDHLLRFGYDHENNTSEYNQRYPGAGARYEVFNVGGSGVVNGTPVPPGTTAYVRTREVRNEGTFETVNSAYYLEDNWQVTDNVLLNIGVRNEEFDNKNGQGQSYIKMDSMWAPRLGFSWDLKGDSSMKVYGNVGRYFLPVANVINIKQAGPFLDRRTFYVFNGFDANNIPVLGPQIGPVDVSQGDGTVPDVRGEVDADMDPVYQDEAILGFQQQLNPSWSWGVRGIYRKLKNAIDDMEVTWNGFCETDFFMMANPGEVATVYGDTDCDGTNDNWINIDTARTGWALYDVDGNFVGTTGWVKPKRDYKALEFVLDRAWDNKWSLNASYTLAFSEGNAEGPVNSDTDFADSGRTEAFDNPWVNFNGDGYLPNDRRHQLKLHGAYAINDAWEIGAAFDARSGRPISAFGAGNPFDETEFHSFYVCTANCDLPNDQRTYTHIGRGDWGRLPWTYDLGASITYRHSFGTADLRVKFALFNVFNMQRVTEVNEDLELEDGIGTPNEFFLQGTNYQSRAMGQLTVSLDF</sequence>
<keyword evidence="4 7" id="KW-0812">Transmembrane</keyword>
<evidence type="ECO:0000256" key="4">
    <source>
        <dbReference type="ARBA" id="ARBA00022692"/>
    </source>
</evidence>
<keyword evidence="6 7" id="KW-0998">Cell outer membrane</keyword>
<dbReference type="SUPFAM" id="SSF49452">
    <property type="entry name" value="Starch-binding domain-like"/>
    <property type="match status" value="1"/>
</dbReference>
<dbReference type="SUPFAM" id="SSF56935">
    <property type="entry name" value="Porins"/>
    <property type="match status" value="1"/>
</dbReference>
<evidence type="ECO:0000256" key="5">
    <source>
        <dbReference type="ARBA" id="ARBA00023136"/>
    </source>
</evidence>
<proteinExistence type="inferred from homology"/>
<reference evidence="11 12" key="1">
    <citation type="submission" date="2014-09" db="EMBL/GenBank/DDBJ databases">
        <title>Genome sequences of Lysobacter dokdonensis DS-58.</title>
        <authorList>
            <person name="Kim J.F."/>
            <person name="Kwak M.-J."/>
        </authorList>
    </citation>
    <scope>NUCLEOTIDE SEQUENCE [LARGE SCALE GENOMIC DNA]</scope>
    <source>
        <strain evidence="11 12">DS-58</strain>
    </source>
</reference>
<feature type="signal peptide" evidence="8">
    <location>
        <begin position="1"/>
        <end position="35"/>
    </location>
</feature>
<comment type="caution">
    <text evidence="11">The sequence shown here is derived from an EMBL/GenBank/DDBJ whole genome shotgun (WGS) entry which is preliminary data.</text>
</comment>
<dbReference type="STRING" id="1300345.LF41_1085"/>
<dbReference type="Pfam" id="PF25183">
    <property type="entry name" value="OMP_b-brl_4"/>
    <property type="match status" value="2"/>
</dbReference>
<feature type="chain" id="PRO_5001996391" evidence="8">
    <location>
        <begin position="36"/>
        <end position="978"/>
    </location>
</feature>
<dbReference type="RefSeq" id="WP_338037839.1">
    <property type="nucleotide sequence ID" value="NZ_JRKJ01000002.1"/>
</dbReference>
<dbReference type="GO" id="GO:0015344">
    <property type="term" value="F:siderophore uptake transmembrane transporter activity"/>
    <property type="evidence" value="ECO:0007669"/>
    <property type="project" value="TreeGrafter"/>
</dbReference>
<feature type="domain" description="TonB-dependent transporter Oar-like beta-barrel" evidence="10">
    <location>
        <begin position="312"/>
        <end position="548"/>
    </location>
</feature>
<dbReference type="Gene3D" id="2.40.170.20">
    <property type="entry name" value="TonB-dependent receptor, beta-barrel domain"/>
    <property type="match status" value="1"/>
</dbReference>
<keyword evidence="8" id="KW-0732">Signal</keyword>
<dbReference type="Pfam" id="PF13620">
    <property type="entry name" value="CarboxypepD_reg"/>
    <property type="match status" value="1"/>
</dbReference>
<evidence type="ECO:0000256" key="7">
    <source>
        <dbReference type="PROSITE-ProRule" id="PRU01360"/>
    </source>
</evidence>
<evidence type="ECO:0000256" key="8">
    <source>
        <dbReference type="SAM" id="SignalP"/>
    </source>
</evidence>
<dbReference type="Pfam" id="PF07715">
    <property type="entry name" value="Plug"/>
    <property type="match status" value="1"/>
</dbReference>
<dbReference type="InterPro" id="IPR036942">
    <property type="entry name" value="Beta-barrel_TonB_sf"/>
</dbReference>
<comment type="similarity">
    <text evidence="7">Belongs to the TonB-dependent receptor family.</text>
</comment>
<organism evidence="11 12">
    <name type="scientific">Lysobacter dokdonensis DS-58</name>
    <dbReference type="NCBI Taxonomy" id="1300345"/>
    <lineage>
        <taxon>Bacteria</taxon>
        <taxon>Pseudomonadati</taxon>
        <taxon>Pseudomonadota</taxon>
        <taxon>Gammaproteobacteria</taxon>
        <taxon>Lysobacterales</taxon>
        <taxon>Lysobacteraceae</taxon>
        <taxon>Noviluteimonas</taxon>
    </lineage>
</organism>
<evidence type="ECO:0000256" key="3">
    <source>
        <dbReference type="ARBA" id="ARBA00022452"/>
    </source>
</evidence>
<dbReference type="AlphaFoldDB" id="A0A0A2WL77"/>
<dbReference type="InterPro" id="IPR013784">
    <property type="entry name" value="Carb-bd-like_fold"/>
</dbReference>
<name>A0A0A2WL77_9GAMM</name>
<evidence type="ECO:0000313" key="12">
    <source>
        <dbReference type="Proteomes" id="UP000030518"/>
    </source>
</evidence>
<dbReference type="InterPro" id="IPR057601">
    <property type="entry name" value="Oar-like_b-barrel"/>
</dbReference>
<dbReference type="PANTHER" id="PTHR30069">
    <property type="entry name" value="TONB-DEPENDENT OUTER MEMBRANE RECEPTOR"/>
    <property type="match status" value="1"/>
</dbReference>
<comment type="subcellular location">
    <subcellularLocation>
        <location evidence="1 7">Cell outer membrane</location>
        <topology evidence="1 7">Multi-pass membrane protein</topology>
    </subcellularLocation>
</comment>
<keyword evidence="12" id="KW-1185">Reference proteome</keyword>
<dbReference type="GO" id="GO:0044718">
    <property type="term" value="P:siderophore transmembrane transport"/>
    <property type="evidence" value="ECO:0007669"/>
    <property type="project" value="TreeGrafter"/>
</dbReference>
<gene>
    <name evidence="11" type="ORF">LF41_1085</name>
</gene>
<dbReference type="PANTHER" id="PTHR30069:SF46">
    <property type="entry name" value="OAR PROTEIN"/>
    <property type="match status" value="1"/>
</dbReference>
<evidence type="ECO:0000256" key="6">
    <source>
        <dbReference type="ARBA" id="ARBA00023237"/>
    </source>
</evidence>
<keyword evidence="3 7" id="KW-1134">Transmembrane beta strand</keyword>
<dbReference type="Gene3D" id="2.60.40.1120">
    <property type="entry name" value="Carboxypeptidase-like, regulatory domain"/>
    <property type="match status" value="1"/>
</dbReference>
<evidence type="ECO:0000259" key="10">
    <source>
        <dbReference type="Pfam" id="PF25183"/>
    </source>
</evidence>
<keyword evidence="2 7" id="KW-0813">Transport</keyword>
<dbReference type="GO" id="GO:0009279">
    <property type="term" value="C:cell outer membrane"/>
    <property type="evidence" value="ECO:0007669"/>
    <property type="project" value="UniProtKB-SubCell"/>
</dbReference>
<dbReference type="InterPro" id="IPR012910">
    <property type="entry name" value="Plug_dom"/>
</dbReference>
<evidence type="ECO:0000256" key="1">
    <source>
        <dbReference type="ARBA" id="ARBA00004571"/>
    </source>
</evidence>
<dbReference type="Gene3D" id="2.170.130.10">
    <property type="entry name" value="TonB-dependent receptor, plug domain"/>
    <property type="match status" value="1"/>
</dbReference>
<feature type="domain" description="TonB-dependent transporter Oar-like beta-barrel" evidence="10">
    <location>
        <begin position="556"/>
        <end position="840"/>
    </location>
</feature>
<dbReference type="GO" id="GO:0030246">
    <property type="term" value="F:carbohydrate binding"/>
    <property type="evidence" value="ECO:0007669"/>
    <property type="project" value="InterPro"/>
</dbReference>
<keyword evidence="5 7" id="KW-0472">Membrane</keyword>
<accession>A0A0A2WL77</accession>
<dbReference type="PROSITE" id="PS52016">
    <property type="entry name" value="TONB_DEPENDENT_REC_3"/>
    <property type="match status" value="1"/>
</dbReference>
<evidence type="ECO:0000259" key="9">
    <source>
        <dbReference type="Pfam" id="PF07715"/>
    </source>
</evidence>
<evidence type="ECO:0000313" key="11">
    <source>
        <dbReference type="EMBL" id="KGQ20548.1"/>
    </source>
</evidence>
<dbReference type="Proteomes" id="UP000030518">
    <property type="component" value="Unassembled WGS sequence"/>
</dbReference>
<protein>
    <submittedName>
        <fullName evidence="11">Oar protein</fullName>
    </submittedName>
</protein>
<dbReference type="eggNOG" id="COG4771">
    <property type="taxonomic scope" value="Bacteria"/>
</dbReference>
<feature type="domain" description="TonB-dependent receptor plug" evidence="9">
    <location>
        <begin position="136"/>
        <end position="232"/>
    </location>
</feature>
<dbReference type="EMBL" id="JRKJ01000002">
    <property type="protein sequence ID" value="KGQ20548.1"/>
    <property type="molecule type" value="Genomic_DNA"/>
</dbReference>
<dbReference type="InterPro" id="IPR037066">
    <property type="entry name" value="Plug_dom_sf"/>
</dbReference>
<evidence type="ECO:0000256" key="2">
    <source>
        <dbReference type="ARBA" id="ARBA00022448"/>
    </source>
</evidence>
<dbReference type="PATRIC" id="fig|1300345.3.peg.406"/>